<dbReference type="PANTHER" id="PTHR45755:SF4">
    <property type="entry name" value="ZINC TRANSPORTER 7"/>
    <property type="match status" value="1"/>
</dbReference>
<keyword evidence="7" id="KW-0472">Membrane</keyword>
<evidence type="ECO:0000256" key="7">
    <source>
        <dbReference type="ARBA" id="ARBA00023136"/>
    </source>
</evidence>
<dbReference type="GO" id="GO:0005385">
    <property type="term" value="F:zinc ion transmembrane transporter activity"/>
    <property type="evidence" value="ECO:0007669"/>
    <property type="project" value="InterPro"/>
</dbReference>
<dbReference type="InterPro" id="IPR045316">
    <property type="entry name" value="Msc2-like"/>
</dbReference>
<dbReference type="AlphaFoldDB" id="A0A1Y2EQF1"/>
<evidence type="ECO:0000256" key="1">
    <source>
        <dbReference type="ARBA" id="ARBA00004141"/>
    </source>
</evidence>
<keyword evidence="11" id="KW-1185">Reference proteome</keyword>
<feature type="compositionally biased region" description="Basic residues" evidence="8">
    <location>
        <begin position="187"/>
        <end position="199"/>
    </location>
</feature>
<evidence type="ECO:0000256" key="3">
    <source>
        <dbReference type="ARBA" id="ARBA00022448"/>
    </source>
</evidence>
<evidence type="ECO:0000313" key="10">
    <source>
        <dbReference type="EMBL" id="ORY73821.1"/>
    </source>
</evidence>
<dbReference type="Proteomes" id="UP000193467">
    <property type="component" value="Unassembled WGS sequence"/>
</dbReference>
<organism evidence="10 11">
    <name type="scientific">Leucosporidium creatinivorum</name>
    <dbReference type="NCBI Taxonomy" id="106004"/>
    <lineage>
        <taxon>Eukaryota</taxon>
        <taxon>Fungi</taxon>
        <taxon>Dikarya</taxon>
        <taxon>Basidiomycota</taxon>
        <taxon>Pucciniomycotina</taxon>
        <taxon>Microbotryomycetes</taxon>
        <taxon>Leucosporidiales</taxon>
        <taxon>Leucosporidium</taxon>
    </lineage>
</organism>
<keyword evidence="4" id="KW-0812">Transmembrane</keyword>
<dbReference type="InParanoid" id="A0A1Y2EQF1"/>
<dbReference type="GO" id="GO:0031410">
    <property type="term" value="C:cytoplasmic vesicle"/>
    <property type="evidence" value="ECO:0007669"/>
    <property type="project" value="TreeGrafter"/>
</dbReference>
<evidence type="ECO:0000256" key="2">
    <source>
        <dbReference type="ARBA" id="ARBA00008873"/>
    </source>
</evidence>
<sequence length="702" mass="72853">MNSTPPPPARTQANGSPSSGASAAVHQRRQSRGDLSSIVGAAGSPNGLGASNGNGSIIEEEEEESGEAQPAQNDSGEDQDAFLPLNSPTTKAFVVPNTTNISNVTPPPLPRGEHARKHSRIHERNLSAFFPRPGQAPGEGYGDTYQDPNVARRVGGWNDAPKDMPAANGGGWKATAQVDDDASGKSKASRRGHHHKRSVSHNFFSFSDPTQTDPRLATLNNLAAEKQRASLSPSGPTSLDSSPYLPAPSHLRSKYAHLPAPLRLFVFIALYLPLSTQLALALSVAQIVLGASLWVTGQSAESLATTGLGYLVVFDGMGGLSRVVMEGGKGMDQLASLLGSNKVDAGVRMPFGSRRLITLSHFSQAIYLLFSAVYVCKESVEHVLLLHGGNDEEGAHGAGHGGMGHGDAGMVGSNAAAGPEEGIILPIVLLSLSALFSLISAIALRNHQSLANAVAPSGLSLTRSRTRATEPSLLDAVTNPFTATVLVFSVGLVVSAHTIPGIQLAPLDKVVALLQSIAMFYVAYPAAVATGQVLLQTSPPGQSAQMSAIESGVRDIENHPLVVEVKPPHIWQLTPHSATAPSSNTSSSTSSKLSADASPLIATLVITVRPDASDSDILTITQLARDRCGPALKLGGEGGKGAAGTEGGELTVQVVRAEKGANVKFWAEGGARSPPPKSSATVEHAGHSHGHSHDHAGHGHSH</sequence>
<evidence type="ECO:0000256" key="8">
    <source>
        <dbReference type="SAM" id="MobiDB-lite"/>
    </source>
</evidence>
<feature type="region of interest" description="Disordered" evidence="8">
    <location>
        <begin position="1"/>
        <end position="134"/>
    </location>
</feature>
<dbReference type="SUPFAM" id="SSF161111">
    <property type="entry name" value="Cation efflux protein transmembrane domain-like"/>
    <property type="match status" value="1"/>
</dbReference>
<feature type="region of interest" description="Disordered" evidence="8">
    <location>
        <begin position="166"/>
        <end position="212"/>
    </location>
</feature>
<feature type="region of interest" description="Disordered" evidence="8">
    <location>
        <begin position="667"/>
        <end position="702"/>
    </location>
</feature>
<dbReference type="GO" id="GO:0006882">
    <property type="term" value="P:intracellular zinc ion homeostasis"/>
    <property type="evidence" value="ECO:0007669"/>
    <property type="project" value="InterPro"/>
</dbReference>
<dbReference type="GO" id="GO:1904257">
    <property type="term" value="P:zinc ion import into Golgi lumen"/>
    <property type="evidence" value="ECO:0007669"/>
    <property type="project" value="TreeGrafter"/>
</dbReference>
<dbReference type="PANTHER" id="PTHR45755">
    <property type="match status" value="1"/>
</dbReference>
<feature type="region of interest" description="Disordered" evidence="8">
    <location>
        <begin position="573"/>
        <end position="593"/>
    </location>
</feature>
<protein>
    <submittedName>
        <fullName evidence="10">Cation efflux family-domain-containing protein</fullName>
    </submittedName>
</protein>
<accession>A0A1Y2EQF1</accession>
<proteinExistence type="inferred from homology"/>
<evidence type="ECO:0000256" key="4">
    <source>
        <dbReference type="ARBA" id="ARBA00022692"/>
    </source>
</evidence>
<feature type="compositionally biased region" description="Low complexity" evidence="8">
    <location>
        <begin position="13"/>
        <end position="24"/>
    </location>
</feature>
<dbReference type="GO" id="GO:0005794">
    <property type="term" value="C:Golgi apparatus"/>
    <property type="evidence" value="ECO:0007669"/>
    <property type="project" value="TreeGrafter"/>
</dbReference>
<feature type="compositionally biased region" description="Polar residues" evidence="8">
    <location>
        <begin position="86"/>
        <end position="104"/>
    </location>
</feature>
<comment type="subcellular location">
    <subcellularLocation>
        <location evidence="1">Membrane</location>
        <topology evidence="1">Multi-pass membrane protein</topology>
    </subcellularLocation>
</comment>
<name>A0A1Y2EQF1_9BASI</name>
<evidence type="ECO:0000313" key="11">
    <source>
        <dbReference type="Proteomes" id="UP000193467"/>
    </source>
</evidence>
<dbReference type="GO" id="GO:0016020">
    <property type="term" value="C:membrane"/>
    <property type="evidence" value="ECO:0007669"/>
    <property type="project" value="UniProtKB-SubCell"/>
</dbReference>
<feature type="compositionally biased region" description="Polar residues" evidence="8">
    <location>
        <begin position="200"/>
        <end position="212"/>
    </location>
</feature>
<keyword evidence="6" id="KW-0406">Ion transport</keyword>
<dbReference type="Gene3D" id="1.20.1510.10">
    <property type="entry name" value="Cation efflux protein transmembrane domain"/>
    <property type="match status" value="1"/>
</dbReference>
<keyword evidence="3" id="KW-0813">Transport</keyword>
<reference evidence="10 11" key="1">
    <citation type="submission" date="2016-07" db="EMBL/GenBank/DDBJ databases">
        <title>Pervasive Adenine N6-methylation of Active Genes in Fungi.</title>
        <authorList>
            <consortium name="DOE Joint Genome Institute"/>
            <person name="Mondo S.J."/>
            <person name="Dannebaum R.O."/>
            <person name="Kuo R.C."/>
            <person name="Labutti K."/>
            <person name="Haridas S."/>
            <person name="Kuo A."/>
            <person name="Salamov A."/>
            <person name="Ahrendt S.R."/>
            <person name="Lipzen A."/>
            <person name="Sullivan W."/>
            <person name="Andreopoulos W.B."/>
            <person name="Clum A."/>
            <person name="Lindquist E."/>
            <person name="Daum C."/>
            <person name="Ramamoorthy G.K."/>
            <person name="Gryganskyi A."/>
            <person name="Culley D."/>
            <person name="Magnuson J.K."/>
            <person name="James T.Y."/>
            <person name="O'Malley M.A."/>
            <person name="Stajich J.E."/>
            <person name="Spatafora J.W."/>
            <person name="Visel A."/>
            <person name="Grigoriev I.V."/>
        </authorList>
    </citation>
    <scope>NUCLEOTIDE SEQUENCE [LARGE SCALE GENOMIC DNA]</scope>
    <source>
        <strain evidence="10 11">62-1032</strain>
    </source>
</reference>
<evidence type="ECO:0000256" key="6">
    <source>
        <dbReference type="ARBA" id="ARBA00023065"/>
    </source>
</evidence>
<feature type="compositionally biased region" description="Basic and acidic residues" evidence="8">
    <location>
        <begin position="691"/>
        <end position="702"/>
    </location>
</feature>
<evidence type="ECO:0000256" key="5">
    <source>
        <dbReference type="ARBA" id="ARBA00022989"/>
    </source>
</evidence>
<comment type="similarity">
    <text evidence="2">Belongs to the cation diffusion facilitator (CDF) transporter (TC 2.A.4) family. SLC30A subfamily.</text>
</comment>
<feature type="domain" description="Cation efflux protein transmembrane" evidence="9">
    <location>
        <begin position="344"/>
        <end position="535"/>
    </location>
</feature>
<gene>
    <name evidence="10" type="ORF">BCR35DRAFT_306926</name>
</gene>
<dbReference type="InterPro" id="IPR027469">
    <property type="entry name" value="Cation_efflux_TMD_sf"/>
</dbReference>
<keyword evidence="5" id="KW-1133">Transmembrane helix</keyword>
<dbReference type="EMBL" id="MCGR01000044">
    <property type="protein sequence ID" value="ORY73821.1"/>
    <property type="molecule type" value="Genomic_DNA"/>
</dbReference>
<dbReference type="InterPro" id="IPR058533">
    <property type="entry name" value="Cation_efflux_TM"/>
</dbReference>
<comment type="caution">
    <text evidence="10">The sequence shown here is derived from an EMBL/GenBank/DDBJ whole genome shotgun (WGS) entry which is preliminary data.</text>
</comment>
<feature type="compositionally biased region" description="Low complexity" evidence="8">
    <location>
        <begin position="574"/>
        <end position="593"/>
    </location>
</feature>
<dbReference type="OrthoDB" id="2538100at2759"/>
<dbReference type="Pfam" id="PF01545">
    <property type="entry name" value="Cation_efflux"/>
    <property type="match status" value="1"/>
</dbReference>
<evidence type="ECO:0000259" key="9">
    <source>
        <dbReference type="Pfam" id="PF01545"/>
    </source>
</evidence>